<dbReference type="InterPro" id="IPR001455">
    <property type="entry name" value="TusA-like"/>
</dbReference>
<evidence type="ECO:0000256" key="1">
    <source>
        <dbReference type="ARBA" id="ARBA00008984"/>
    </source>
</evidence>
<dbReference type="PANTHER" id="PTHR33279:SF6">
    <property type="entry name" value="SULFUR CARRIER PROTEIN YEDF-RELATED"/>
    <property type="match status" value="1"/>
</dbReference>
<name>A0A0A2UYM2_9BACI</name>
<comment type="similarity">
    <text evidence="1">Belongs to the sulfur carrier protein TusA family.</text>
</comment>
<dbReference type="OrthoDB" id="9796234at2"/>
<dbReference type="Pfam" id="PF01206">
    <property type="entry name" value="TusA"/>
    <property type="match status" value="1"/>
</dbReference>
<gene>
    <name evidence="3" type="ORF">N780_11955</name>
</gene>
<feature type="domain" description="UPF0033" evidence="2">
    <location>
        <begin position="6"/>
        <end position="30"/>
    </location>
</feature>
<accession>A0A0A2UYM2</accession>
<dbReference type="CDD" id="cd00291">
    <property type="entry name" value="SirA_YedF_YeeD"/>
    <property type="match status" value="1"/>
</dbReference>
<dbReference type="AlphaFoldDB" id="A0A0A2UYM2"/>
<evidence type="ECO:0000313" key="4">
    <source>
        <dbReference type="Proteomes" id="UP000030153"/>
    </source>
</evidence>
<proteinExistence type="inferred from homology"/>
<dbReference type="SUPFAM" id="SSF64307">
    <property type="entry name" value="SirA-like"/>
    <property type="match status" value="1"/>
</dbReference>
<dbReference type="RefSeq" id="WP_036779144.1">
    <property type="nucleotide sequence ID" value="NZ_AVBG01000001.1"/>
</dbReference>
<organism evidence="3 4">
    <name type="scientific">Pontibacillus chungwhensis BH030062</name>
    <dbReference type="NCBI Taxonomy" id="1385513"/>
    <lineage>
        <taxon>Bacteria</taxon>
        <taxon>Bacillati</taxon>
        <taxon>Bacillota</taxon>
        <taxon>Bacilli</taxon>
        <taxon>Bacillales</taxon>
        <taxon>Bacillaceae</taxon>
        <taxon>Pontibacillus</taxon>
    </lineage>
</organism>
<dbReference type="PANTHER" id="PTHR33279">
    <property type="entry name" value="SULFUR CARRIER PROTEIN YEDF-RELATED"/>
    <property type="match status" value="1"/>
</dbReference>
<keyword evidence="4" id="KW-1185">Reference proteome</keyword>
<comment type="caution">
    <text evidence="3">The sequence shown here is derived from an EMBL/GenBank/DDBJ whole genome shotgun (WGS) entry which is preliminary data.</text>
</comment>
<dbReference type="PROSITE" id="PS01148">
    <property type="entry name" value="UPF0033"/>
    <property type="match status" value="1"/>
</dbReference>
<reference evidence="3 4" key="1">
    <citation type="submission" date="2013-08" db="EMBL/GenBank/DDBJ databases">
        <title>Genome of Pontibacillus chungwhensis.</title>
        <authorList>
            <person name="Wang Q."/>
            <person name="Wang G."/>
        </authorList>
    </citation>
    <scope>NUCLEOTIDE SEQUENCE [LARGE SCALE GENOMIC DNA]</scope>
    <source>
        <strain evidence="3 4">BH030062</strain>
    </source>
</reference>
<dbReference type="eggNOG" id="COG0425">
    <property type="taxonomic scope" value="Bacteria"/>
</dbReference>
<sequence length="74" mass="8035">MNTTVLDVKGMACPMPIIKTKKSIQDLNTGDVLEVHTTDQGAVADLSAWAKSGGHEVVDHKEEDGVITFWIRKG</sequence>
<dbReference type="STRING" id="1385513.N780_11955"/>
<dbReference type="Proteomes" id="UP000030153">
    <property type="component" value="Unassembled WGS sequence"/>
</dbReference>
<protein>
    <recommendedName>
        <fullName evidence="2">UPF0033 domain-containing protein</fullName>
    </recommendedName>
</protein>
<evidence type="ECO:0000259" key="2">
    <source>
        <dbReference type="PROSITE" id="PS01148"/>
    </source>
</evidence>
<dbReference type="Gene3D" id="3.30.110.40">
    <property type="entry name" value="TusA-like domain"/>
    <property type="match status" value="1"/>
</dbReference>
<evidence type="ECO:0000313" key="3">
    <source>
        <dbReference type="EMBL" id="KGP93039.1"/>
    </source>
</evidence>
<dbReference type="InterPro" id="IPR036868">
    <property type="entry name" value="TusA-like_sf"/>
</dbReference>
<dbReference type="EMBL" id="AVBG01000001">
    <property type="protein sequence ID" value="KGP93039.1"/>
    <property type="molecule type" value="Genomic_DNA"/>
</dbReference>